<reference evidence="4" key="1">
    <citation type="submission" date="2016-10" db="EMBL/GenBank/DDBJ databases">
        <authorList>
            <person name="Varghese N."/>
            <person name="Submissions S."/>
        </authorList>
    </citation>
    <scope>NUCLEOTIDE SEQUENCE [LARGE SCALE GENOMIC DNA]</scope>
    <source>
        <strain evidence="4">DSM 16995</strain>
    </source>
</reference>
<feature type="domain" description="Mce/MlaD" evidence="2">
    <location>
        <begin position="47"/>
        <end position="137"/>
    </location>
</feature>
<gene>
    <name evidence="3" type="ORF">SAMN05660337_1379</name>
</gene>
<dbReference type="PANTHER" id="PTHR33371">
    <property type="entry name" value="INTERMEMBRANE PHOSPHOLIPID TRANSPORT SYSTEM BINDING PROTEIN MLAD-RELATED"/>
    <property type="match status" value="1"/>
</dbReference>
<accession>A0A1G9F4F8</accession>
<evidence type="ECO:0000259" key="2">
    <source>
        <dbReference type="Pfam" id="PF02470"/>
    </source>
</evidence>
<dbReference type="OrthoDB" id="9806984at2"/>
<dbReference type="PANTHER" id="PTHR33371:SF4">
    <property type="entry name" value="INTERMEMBRANE PHOSPHOLIPID TRANSPORT SYSTEM BINDING PROTEIN MLAD"/>
    <property type="match status" value="1"/>
</dbReference>
<dbReference type="GO" id="GO:0005548">
    <property type="term" value="F:phospholipid transporter activity"/>
    <property type="evidence" value="ECO:0007669"/>
    <property type="project" value="TreeGrafter"/>
</dbReference>
<dbReference type="GO" id="GO:0005543">
    <property type="term" value="F:phospholipid binding"/>
    <property type="evidence" value="ECO:0007669"/>
    <property type="project" value="TreeGrafter"/>
</dbReference>
<evidence type="ECO:0000313" key="4">
    <source>
        <dbReference type="Proteomes" id="UP000199053"/>
    </source>
</evidence>
<keyword evidence="1" id="KW-0472">Membrane</keyword>
<dbReference type="Proteomes" id="UP000199053">
    <property type="component" value="Unassembled WGS sequence"/>
</dbReference>
<protein>
    <submittedName>
        <fullName evidence="3">Paraquat-inducible protein B</fullName>
    </submittedName>
</protein>
<feature type="transmembrane region" description="Helical" evidence="1">
    <location>
        <begin position="12"/>
        <end position="34"/>
    </location>
</feature>
<proteinExistence type="predicted"/>
<keyword evidence="1" id="KW-0812">Transmembrane</keyword>
<dbReference type="Pfam" id="PF02470">
    <property type="entry name" value="MlaD"/>
    <property type="match status" value="1"/>
</dbReference>
<name>A0A1G9F4F8_9BACT</name>
<dbReference type="InterPro" id="IPR052336">
    <property type="entry name" value="MlaD_Phospholipid_Transporter"/>
</dbReference>
<organism evidence="3 4">
    <name type="scientific">Maridesulfovibrio ferrireducens</name>
    <dbReference type="NCBI Taxonomy" id="246191"/>
    <lineage>
        <taxon>Bacteria</taxon>
        <taxon>Pseudomonadati</taxon>
        <taxon>Thermodesulfobacteriota</taxon>
        <taxon>Desulfovibrionia</taxon>
        <taxon>Desulfovibrionales</taxon>
        <taxon>Desulfovibrionaceae</taxon>
        <taxon>Maridesulfovibrio</taxon>
    </lineage>
</organism>
<dbReference type="AlphaFoldDB" id="A0A1G9F4F8"/>
<keyword evidence="4" id="KW-1185">Reference proteome</keyword>
<dbReference type="EMBL" id="FNGA01000002">
    <property type="protein sequence ID" value="SDK83238.1"/>
    <property type="molecule type" value="Genomic_DNA"/>
</dbReference>
<dbReference type="RefSeq" id="WP_092159551.1">
    <property type="nucleotide sequence ID" value="NZ_FNGA01000002.1"/>
</dbReference>
<sequence length="381" mass="41471">MSRKTNPFRLGLFVIIGTLLFVIALAILGAGQIFEKTIKMETYINESVNGLEVGSPIKFRGVKIGSVSTIGFVTDEYVTINESELRYVYILGELDSKMFNSLEGEDMIESLKIEVQRGLRARPVSLGLTGQLFLEIDYVNPQRNPPLQITWNPEYLYVPSAPSMLSRVEGAVASISETLEDINQAQIAEAIDDVRAVAQTVNGFLKKSDAAEISKNLTGTLAQAEKFIARINVLLADPKVDHLVPDVASAAHKLKIIMDSTSGDIIGALKDIRKASASAKNVTGDMEGYLESPEGKKTLSDLSKTLNNIGQASDKIKDAATRFEGTLSRVNVMVAGQQGNIEAILDNVRRLVENLRELSSEAKQYPSGVLFGDPPKKGLVK</sequence>
<evidence type="ECO:0000256" key="1">
    <source>
        <dbReference type="SAM" id="Phobius"/>
    </source>
</evidence>
<dbReference type="STRING" id="246191.SAMN05660337_1379"/>
<keyword evidence="1" id="KW-1133">Transmembrane helix</keyword>
<dbReference type="InterPro" id="IPR003399">
    <property type="entry name" value="Mce/MlaD"/>
</dbReference>
<evidence type="ECO:0000313" key="3">
    <source>
        <dbReference type="EMBL" id="SDK83238.1"/>
    </source>
</evidence>